<proteinExistence type="predicted"/>
<feature type="region of interest" description="Disordered" evidence="1">
    <location>
        <begin position="568"/>
        <end position="597"/>
    </location>
</feature>
<feature type="region of interest" description="Disordered" evidence="1">
    <location>
        <begin position="47"/>
        <end position="148"/>
    </location>
</feature>
<dbReference type="InParanoid" id="A0A3N4MFN4"/>
<dbReference type="Proteomes" id="UP000267821">
    <property type="component" value="Unassembled WGS sequence"/>
</dbReference>
<reference evidence="2 3" key="1">
    <citation type="journal article" date="2018" name="Nat. Ecol. Evol.">
        <title>Pezizomycetes genomes reveal the molecular basis of ectomycorrhizal truffle lifestyle.</title>
        <authorList>
            <person name="Murat C."/>
            <person name="Payen T."/>
            <person name="Noel B."/>
            <person name="Kuo A."/>
            <person name="Morin E."/>
            <person name="Chen J."/>
            <person name="Kohler A."/>
            <person name="Krizsan K."/>
            <person name="Balestrini R."/>
            <person name="Da Silva C."/>
            <person name="Montanini B."/>
            <person name="Hainaut M."/>
            <person name="Levati E."/>
            <person name="Barry K.W."/>
            <person name="Belfiori B."/>
            <person name="Cichocki N."/>
            <person name="Clum A."/>
            <person name="Dockter R.B."/>
            <person name="Fauchery L."/>
            <person name="Guy J."/>
            <person name="Iotti M."/>
            <person name="Le Tacon F."/>
            <person name="Lindquist E.A."/>
            <person name="Lipzen A."/>
            <person name="Malagnac F."/>
            <person name="Mello A."/>
            <person name="Molinier V."/>
            <person name="Miyauchi S."/>
            <person name="Poulain J."/>
            <person name="Riccioni C."/>
            <person name="Rubini A."/>
            <person name="Sitrit Y."/>
            <person name="Splivallo R."/>
            <person name="Traeger S."/>
            <person name="Wang M."/>
            <person name="Zifcakova L."/>
            <person name="Wipf D."/>
            <person name="Zambonelli A."/>
            <person name="Paolocci F."/>
            <person name="Nowrousian M."/>
            <person name="Ottonello S."/>
            <person name="Baldrian P."/>
            <person name="Spatafora J.W."/>
            <person name="Henrissat B."/>
            <person name="Nagy L.G."/>
            <person name="Aury J.M."/>
            <person name="Wincker P."/>
            <person name="Grigoriev I.V."/>
            <person name="Bonfante P."/>
            <person name="Martin F.M."/>
        </authorList>
    </citation>
    <scope>NUCLEOTIDE SEQUENCE [LARGE SCALE GENOMIC DNA]</scope>
    <source>
        <strain evidence="2 3">ATCC MYA-4762</strain>
    </source>
</reference>
<feature type="non-terminal residue" evidence="2">
    <location>
        <position position="1"/>
    </location>
</feature>
<feature type="compositionally biased region" description="Polar residues" evidence="1">
    <location>
        <begin position="581"/>
        <end position="597"/>
    </location>
</feature>
<keyword evidence="3" id="KW-1185">Reference proteome</keyword>
<name>A0A3N4MFN4_9PEZI</name>
<sequence>KNSDTGSYIRVILSRTCLEPEREQPQALPPGTAGMGLLFLEMDVWETNGCDPREPEAKHIGDGTAPQVSARGEVERGSKTAPTVTPETFTSDEVEPRKSAQRGAKGAMTHPSPQRSTLHPSQNVQASQPSLSSRLQPTGKPAGASKDMITPISPITPMHPQKVSALDSDTSQHNACVGRTIRKGMKYSIFRPNPGPSCTSLPGNTSIVPLVDLAKNDKEADTRAPRAPTATIWKDPILPSTYPRNSKHRKERTRLKLTRNESVISNPDFRGCDKEHPSPPVSQNPHMSPQHVSCSATALQIPNREMNVVHSSRRTDPPAMAQTTLSLCSENITEDAEGWELTIASQILTHGPRWEHSVQEPPRVGSPGVIVTDCSTLKSIGPIKEEARYPVLNDDELMKRCWDEKWSWVQFEQAMDLQGWEYNPVLMDTEGKQPVDDSPGQVVECLSSSEVAINSRIDVALDAWHKFRPSCDMSVAETQDSPPMPFAVATPKPEAALIISASAQEKYIPLSLEEVTKLHSPDFHNDNVYWIDGVSYAYSPYTQPTSKKHSTSRTSTSASLELDVENLDSCTPVANPGDQAIPQTEGDSQSHSLAQTSKKTNVKTKKVILRVHNHNPPATTPAPSDASGIIQTIHSQEHTGVHEINAKCTSPTSLTYTDLLYSEPIPSLNWVLGELPFTDFVSVATCDDTGAPIQEAVAHDGHPESDVGIFSTDQAWQAWQLWVNTIGGVPSVQRAMRSLDSLLSTKNTEQPAITHPPEVPNILGQNCEPQLGFPSIESTVLEQEPGPAINLPSLDVMVQEILHVPTAGDGSIVPTFDLVAGQDSPGDPPGQPLPQDLEEGEIASPLDLEEGEIFEAQPPRPESCARSFEDLFAAQVNAYASSTRRRERKKRCIRPEEAFGERNTLGRGKGSQALASLAAQYVDSDGEEQLRGISRGRLHRHGNFKRA</sequence>
<feature type="region of interest" description="Disordered" evidence="1">
    <location>
        <begin position="265"/>
        <end position="290"/>
    </location>
</feature>
<feature type="compositionally biased region" description="Polar residues" evidence="1">
    <location>
        <begin position="80"/>
        <end position="91"/>
    </location>
</feature>
<feature type="compositionally biased region" description="Polar residues" evidence="1">
    <location>
        <begin position="111"/>
        <end position="136"/>
    </location>
</feature>
<accession>A0A3N4MFN4</accession>
<feature type="compositionally biased region" description="Polar residues" evidence="1">
    <location>
        <begin position="281"/>
        <end position="290"/>
    </location>
</feature>
<evidence type="ECO:0000313" key="3">
    <source>
        <dbReference type="Proteomes" id="UP000267821"/>
    </source>
</evidence>
<dbReference type="EMBL" id="ML121530">
    <property type="protein sequence ID" value="RPB27765.1"/>
    <property type="molecule type" value="Genomic_DNA"/>
</dbReference>
<feature type="compositionally biased region" description="Basic and acidic residues" evidence="1">
    <location>
        <begin position="51"/>
        <end position="61"/>
    </location>
</feature>
<evidence type="ECO:0000313" key="2">
    <source>
        <dbReference type="EMBL" id="RPB27765.1"/>
    </source>
</evidence>
<protein>
    <submittedName>
        <fullName evidence="2">Uncharacterized protein</fullName>
    </submittedName>
</protein>
<evidence type="ECO:0000256" key="1">
    <source>
        <dbReference type="SAM" id="MobiDB-lite"/>
    </source>
</evidence>
<dbReference type="OrthoDB" id="10343226at2759"/>
<gene>
    <name evidence="2" type="ORF">L211DRAFT_890853</name>
</gene>
<dbReference type="AlphaFoldDB" id="A0A3N4MFN4"/>
<organism evidence="2 3">
    <name type="scientific">Terfezia boudieri ATCC MYA-4762</name>
    <dbReference type="NCBI Taxonomy" id="1051890"/>
    <lineage>
        <taxon>Eukaryota</taxon>
        <taxon>Fungi</taxon>
        <taxon>Dikarya</taxon>
        <taxon>Ascomycota</taxon>
        <taxon>Pezizomycotina</taxon>
        <taxon>Pezizomycetes</taxon>
        <taxon>Pezizales</taxon>
        <taxon>Pezizaceae</taxon>
        <taxon>Terfezia</taxon>
    </lineage>
</organism>